<evidence type="ECO:0000313" key="3">
    <source>
        <dbReference type="Proteomes" id="UP000503018"/>
    </source>
</evidence>
<dbReference type="AlphaFoldDB" id="A0A6M4B017"/>
<organism evidence="2 3">
    <name type="scientific">Sphingomonas lacunae</name>
    <dbReference type="NCBI Taxonomy" id="2698828"/>
    <lineage>
        <taxon>Bacteria</taxon>
        <taxon>Pseudomonadati</taxon>
        <taxon>Pseudomonadota</taxon>
        <taxon>Alphaproteobacteria</taxon>
        <taxon>Sphingomonadales</taxon>
        <taxon>Sphingomonadaceae</taxon>
        <taxon>Sphingomonas</taxon>
    </lineage>
</organism>
<sequence length="174" mass="18795">MNAGMYDLKGRPIGLYVEDGRKGHRLNRREGDGNFHLLPNGVFWQDAAGFHVATTDSFAATAPTGIRYATQSGPMLVINGALHPRIAPDGPSRKIRNGVGVTTAGLPVFVISDDKVSFGKLARLFRDRLDCPNALFLDGFVSSLWDAASGRFDQDVPLGPMIVVSERVSGPDTR</sequence>
<dbReference type="Proteomes" id="UP000503018">
    <property type="component" value="Chromosome"/>
</dbReference>
<gene>
    <name evidence="2" type="ORF">GV829_10540</name>
</gene>
<dbReference type="Pfam" id="PF09992">
    <property type="entry name" value="NAGPA"/>
    <property type="match status" value="1"/>
</dbReference>
<evidence type="ECO:0000313" key="2">
    <source>
        <dbReference type="EMBL" id="QJQ33719.1"/>
    </source>
</evidence>
<protein>
    <recommendedName>
        <fullName evidence="1">Phosphodiester glycosidase domain-containing protein</fullName>
    </recommendedName>
</protein>
<feature type="domain" description="Phosphodiester glycosidase" evidence="1">
    <location>
        <begin position="2"/>
        <end position="146"/>
    </location>
</feature>
<reference evidence="2 3" key="1">
    <citation type="submission" date="2020-01" db="EMBL/GenBank/DDBJ databases">
        <title>Sphingomonas sp. strain CSW-10.</title>
        <authorList>
            <person name="Chen W.-M."/>
        </authorList>
    </citation>
    <scope>NUCLEOTIDE SEQUENCE [LARGE SCALE GENOMIC DNA]</scope>
    <source>
        <strain evidence="2 3">CSW-10</strain>
    </source>
</reference>
<accession>A0A6M4B017</accession>
<dbReference type="EMBL" id="CP053015">
    <property type="protein sequence ID" value="QJQ33719.1"/>
    <property type="molecule type" value="Genomic_DNA"/>
</dbReference>
<evidence type="ECO:0000259" key="1">
    <source>
        <dbReference type="Pfam" id="PF09992"/>
    </source>
</evidence>
<proteinExistence type="predicted"/>
<keyword evidence="3" id="KW-1185">Reference proteome</keyword>
<dbReference type="KEGG" id="slan:GV829_10540"/>
<name>A0A6M4B017_9SPHN</name>
<dbReference type="InterPro" id="IPR018711">
    <property type="entry name" value="NAGPA"/>
</dbReference>